<dbReference type="PANTHER" id="PTHR34401:SF6">
    <property type="entry name" value="DUF19 DOMAIN-CONTAINING PROTEIN"/>
    <property type="match status" value="1"/>
</dbReference>
<dbReference type="WBParaSite" id="PSU_v2.g4897.t1">
    <property type="protein sequence ID" value="PSU_v2.g4897.t1"/>
    <property type="gene ID" value="PSU_v2.g4897"/>
</dbReference>
<sequence>MSFGSIKGILHFHLTNFKKEMLVFFLLSFFIVFSNAAKFVDQISRQSSQLLVESQNGKMIRQCSCVEQNECVIDLKNQMSACFDNCFHKVKDAGINVESLKGCFHQKQYIVDDLVTCIQSTMKTCANSQDGKQIPYTDINIFFTKGEKKLHQQAEMFLATMGDSGRALIDQALDVGACIKDCVIQKNTGGYCFDHKRCQPLIEAKQASKSLKKCIKSIGWKNEASDLCECMVKAGVSEMGQYCSMLKTITGSERRGHRKNP</sequence>
<dbReference type="AlphaFoldDB" id="A0A914YWG4"/>
<evidence type="ECO:0000313" key="2">
    <source>
        <dbReference type="WBParaSite" id="PSU_v2.g4897.t1"/>
    </source>
</evidence>
<evidence type="ECO:0000313" key="1">
    <source>
        <dbReference type="Proteomes" id="UP000887577"/>
    </source>
</evidence>
<proteinExistence type="predicted"/>
<dbReference type="PANTHER" id="PTHR34401">
    <property type="entry name" value="PROTEIN CBG12388-RELATED"/>
    <property type="match status" value="1"/>
</dbReference>
<organism evidence="1 2">
    <name type="scientific">Panagrolaimus superbus</name>
    <dbReference type="NCBI Taxonomy" id="310955"/>
    <lineage>
        <taxon>Eukaryota</taxon>
        <taxon>Metazoa</taxon>
        <taxon>Ecdysozoa</taxon>
        <taxon>Nematoda</taxon>
        <taxon>Chromadorea</taxon>
        <taxon>Rhabditida</taxon>
        <taxon>Tylenchina</taxon>
        <taxon>Panagrolaimomorpha</taxon>
        <taxon>Panagrolaimoidea</taxon>
        <taxon>Panagrolaimidae</taxon>
        <taxon>Panagrolaimus</taxon>
    </lineage>
</organism>
<reference evidence="2" key="1">
    <citation type="submission" date="2022-11" db="UniProtKB">
        <authorList>
            <consortium name="WormBaseParasite"/>
        </authorList>
    </citation>
    <scope>IDENTIFICATION</scope>
</reference>
<protein>
    <submittedName>
        <fullName evidence="2">Uncharacterized protein</fullName>
    </submittedName>
</protein>
<name>A0A914YWG4_9BILA</name>
<keyword evidence="1" id="KW-1185">Reference proteome</keyword>
<accession>A0A914YWG4</accession>
<dbReference type="Proteomes" id="UP000887577">
    <property type="component" value="Unplaced"/>
</dbReference>